<organism evidence="2 3">
    <name type="scientific">Lentisphaera profundi</name>
    <dbReference type="NCBI Taxonomy" id="1658616"/>
    <lineage>
        <taxon>Bacteria</taxon>
        <taxon>Pseudomonadati</taxon>
        <taxon>Lentisphaerota</taxon>
        <taxon>Lentisphaeria</taxon>
        <taxon>Lentisphaerales</taxon>
        <taxon>Lentisphaeraceae</taxon>
        <taxon>Lentisphaera</taxon>
    </lineage>
</organism>
<dbReference type="Proteomes" id="UP001214250">
    <property type="component" value="Chromosome 2"/>
</dbReference>
<evidence type="ECO:0000259" key="1">
    <source>
        <dbReference type="Pfam" id="PF03190"/>
    </source>
</evidence>
<dbReference type="InterPro" id="IPR024705">
    <property type="entry name" value="Ssp411"/>
</dbReference>
<reference evidence="2 3" key="1">
    <citation type="submission" date="2023-02" db="EMBL/GenBank/DDBJ databases">
        <title>Genome sequence of Lentisphaera profundi SAORIC-696.</title>
        <authorList>
            <person name="Kim e."/>
            <person name="Cho J.-C."/>
            <person name="Choi A."/>
            <person name="Kang I."/>
        </authorList>
    </citation>
    <scope>NUCLEOTIDE SEQUENCE [LARGE SCALE GENOMIC DNA]</scope>
    <source>
        <strain evidence="2 3">SAORIC-696</strain>
    </source>
</reference>
<dbReference type="Gene3D" id="3.40.30.10">
    <property type="entry name" value="Glutaredoxin"/>
    <property type="match status" value="1"/>
</dbReference>
<dbReference type="InterPro" id="IPR008928">
    <property type="entry name" value="6-hairpin_glycosidase_sf"/>
</dbReference>
<evidence type="ECO:0000313" key="2">
    <source>
        <dbReference type="EMBL" id="WDE97497.1"/>
    </source>
</evidence>
<dbReference type="SUPFAM" id="SSF48208">
    <property type="entry name" value="Six-hairpin glycosidases"/>
    <property type="match status" value="1"/>
</dbReference>
<dbReference type="EMBL" id="CP117812">
    <property type="protein sequence ID" value="WDE97497.1"/>
    <property type="molecule type" value="Genomic_DNA"/>
</dbReference>
<name>A0ABY7VXB5_9BACT</name>
<dbReference type="RefSeq" id="WP_274151917.1">
    <property type="nucleotide sequence ID" value="NZ_CP117812.1"/>
</dbReference>
<dbReference type="PANTHER" id="PTHR42899">
    <property type="entry name" value="SPERMATOGENESIS-ASSOCIATED PROTEIN 20"/>
    <property type="match status" value="1"/>
</dbReference>
<dbReference type="InterPro" id="IPR036249">
    <property type="entry name" value="Thioredoxin-like_sf"/>
</dbReference>
<dbReference type="SUPFAM" id="SSF52833">
    <property type="entry name" value="Thioredoxin-like"/>
    <property type="match status" value="1"/>
</dbReference>
<dbReference type="Pfam" id="PF03190">
    <property type="entry name" value="Thioredox_DsbH"/>
    <property type="match status" value="1"/>
</dbReference>
<feature type="domain" description="Spermatogenesis-associated protein 20-like TRX" evidence="1">
    <location>
        <begin position="11"/>
        <end position="172"/>
    </location>
</feature>
<proteinExistence type="predicted"/>
<protein>
    <submittedName>
        <fullName evidence="2">Thioredoxin domain-containing protein</fullName>
    </submittedName>
</protein>
<accession>A0ABY7VXB5</accession>
<dbReference type="PIRSF" id="PIRSF006402">
    <property type="entry name" value="UCP006402_thioredoxin"/>
    <property type="match status" value="1"/>
</dbReference>
<dbReference type="Gene3D" id="1.50.10.10">
    <property type="match status" value="1"/>
</dbReference>
<dbReference type="CDD" id="cd02955">
    <property type="entry name" value="SSP411"/>
    <property type="match status" value="1"/>
</dbReference>
<dbReference type="PANTHER" id="PTHR42899:SF1">
    <property type="entry name" value="SPERMATOGENESIS-ASSOCIATED PROTEIN 20"/>
    <property type="match status" value="1"/>
</dbReference>
<dbReference type="InterPro" id="IPR004879">
    <property type="entry name" value="Ssp411-like_TRX"/>
</dbReference>
<sequence>MSFADNENQTKNRLGQESSPYLLQHQYNPVNWYPWGQEAFDTAKKLNKPIFLSIGYSTCHWCHVMEHESFEDAEVAKLMNEAFVCIKVDREERPDIDNVYMAVCQTLTGSGGWPLTIIMTPEKKPFFAGTYFPKKSQSGRIGILELIPKVSESWSSDRKKIEDSAESIVKHMQNTIGTSDQKSVLDKDVLQRSLNYFKKRYDPINGGFSTKPKFPSPHNLSLLLRLYKNTNDPEILKMLELTLRKMRMGGIYDQIGFGFHRYSTDEEWLLPHFEKMLYDQAMHIIAYTEAWENSKIEDFKLTAKEVIKYVARDMTSPKGAFYSAEDADSEGVEGKFYVWSKSEILSILGSISGERFCDFYKISSKGNFIDEASGHTSVNNIPHQNLRITEYAKANNTVIETLSLDLENSRKVLFRHRAKRIHPLKDDKILTDWNGLMIAALAKSARAFTDDRYTEMAQSAADYILDHVSDANGRLLKRSRLGKAGLPAHLDDYSFFVWGLLELYQTNFDPKYLAHAIRLNQMMIDLFYDNANGAFFITAKDGEPLIVRPKEIYDGAIPSGNSIAALNLQVISKLTAQTNLLNYSDSIFASFAKQVNKYPPGYSQLMTAWDFKTADSYEFVIVVKKDISEANEFLTLINSKFSPNKVVLVKKEHDPEMDKLAPYTKNMVMIDNKVSIYICQNYSCKQPMNSLSKVKEFLSSIQK</sequence>
<keyword evidence="3" id="KW-1185">Reference proteome</keyword>
<dbReference type="InterPro" id="IPR012341">
    <property type="entry name" value="6hp_glycosidase-like_sf"/>
</dbReference>
<gene>
    <name evidence="2" type="ORF">PQO03_16845</name>
</gene>
<evidence type="ECO:0000313" key="3">
    <source>
        <dbReference type="Proteomes" id="UP001214250"/>
    </source>
</evidence>